<reference evidence="2 3" key="1">
    <citation type="submission" date="2016-11" db="EMBL/GenBank/DDBJ databases">
        <authorList>
            <person name="Jaros S."/>
            <person name="Januszkiewicz K."/>
            <person name="Wedrychowicz H."/>
        </authorList>
    </citation>
    <scope>NUCLEOTIDE SEQUENCE [LARGE SCALE GENOMIC DNA]</scope>
    <source>
        <strain evidence="2">NCIMB 2154T</strain>
    </source>
</reference>
<dbReference type="PROSITE" id="PS51257">
    <property type="entry name" value="PROKAR_LIPOPROTEIN"/>
    <property type="match status" value="1"/>
</dbReference>
<organism evidence="2 3">
    <name type="scientific">Tenacibaculum maritimum NCIMB 2154</name>
    <dbReference type="NCBI Taxonomy" id="1349785"/>
    <lineage>
        <taxon>Bacteria</taxon>
        <taxon>Pseudomonadati</taxon>
        <taxon>Bacteroidota</taxon>
        <taxon>Flavobacteriia</taxon>
        <taxon>Flavobacteriales</taxon>
        <taxon>Flavobacteriaceae</taxon>
        <taxon>Tenacibaculum</taxon>
    </lineage>
</organism>
<evidence type="ECO:0000256" key="1">
    <source>
        <dbReference type="SAM" id="SignalP"/>
    </source>
</evidence>
<dbReference type="EMBL" id="LT634361">
    <property type="protein sequence ID" value="SFZ84147.1"/>
    <property type="molecule type" value="Genomic_DNA"/>
</dbReference>
<evidence type="ECO:0000313" key="2">
    <source>
        <dbReference type="EMBL" id="SFZ84147.1"/>
    </source>
</evidence>
<evidence type="ECO:0000313" key="3">
    <source>
        <dbReference type="Proteomes" id="UP000231564"/>
    </source>
</evidence>
<feature type="chain" id="PRO_5013930681" description="Lipoprotein" evidence="1">
    <location>
        <begin position="25"/>
        <end position="255"/>
    </location>
</feature>
<sequence length="255" mass="28385">MKNVKFALLLGLSSVLTIGCSSSASEDFEEINQGVSKKIIKSISTVSNLDFLGNNSVVLVYDADKKLKDINAVRGVESTSLSYSNTGSSIEISGDESEVFNVEKLYKSPYDALERGEVIEYDANKNPYKIAFNEEEYDDSNNEVVIKKYVAELTYDDAPNPYFYTLEAAGIIAILDRVELDFTVNPQATEIIKARALFPVNNLSRIVYKNEENEVKHSITIDYEYDKDNYPVKGVATSIGTSGDTDTISVTYEYE</sequence>
<dbReference type="OrthoDB" id="1417299at2"/>
<dbReference type="STRING" id="1349785.GCA_000509405_01388"/>
<dbReference type="Proteomes" id="UP000231564">
    <property type="component" value="Chromosome MARIT"/>
</dbReference>
<evidence type="ECO:0008006" key="4">
    <source>
        <dbReference type="Google" id="ProtNLM"/>
    </source>
</evidence>
<feature type="signal peptide" evidence="1">
    <location>
        <begin position="1"/>
        <end position="24"/>
    </location>
</feature>
<dbReference type="RefSeq" id="WP_100211677.1">
    <property type="nucleotide sequence ID" value="NZ_CP138495.1"/>
</dbReference>
<gene>
    <name evidence="2" type="ORF">MARIT_2598</name>
</gene>
<dbReference type="AlphaFoldDB" id="A0A2H1ECH6"/>
<keyword evidence="1" id="KW-0732">Signal</keyword>
<protein>
    <recommendedName>
        <fullName evidence="4">Lipoprotein</fullName>
    </recommendedName>
</protein>
<proteinExistence type="predicted"/>
<keyword evidence="3" id="KW-1185">Reference proteome</keyword>
<accession>A0A2H1ECH6</accession>
<dbReference type="GeneID" id="47724059"/>
<dbReference type="KEGG" id="tmar:MARIT_2598"/>
<name>A0A2H1ECH6_9FLAO</name>